<organism evidence="1 2">
    <name type="scientific">Bacillus phage vB_BcoS-136</name>
    <dbReference type="NCBI Taxonomy" id="2419619"/>
    <lineage>
        <taxon>Viruses</taxon>
        <taxon>Duplodnaviria</taxon>
        <taxon>Heunggongvirae</taxon>
        <taxon>Uroviricota</taxon>
        <taxon>Caudoviricetes</taxon>
        <taxon>Heleneionescovirinae</taxon>
        <taxon>Kenyattavirus</taxon>
        <taxon>Kenyattavirus kv136</taxon>
    </lineage>
</organism>
<dbReference type="EMBL" id="MH884508">
    <property type="protein sequence ID" value="AYP68361.1"/>
    <property type="molecule type" value="Genomic_DNA"/>
</dbReference>
<accession>A0A3G3BWB2</accession>
<dbReference type="SUPFAM" id="SSF56731">
    <property type="entry name" value="DNA primase core"/>
    <property type="match status" value="1"/>
</dbReference>
<evidence type="ECO:0000313" key="2">
    <source>
        <dbReference type="Proteomes" id="UP000274199"/>
    </source>
</evidence>
<name>A0A3G3BWB2_9CAUD</name>
<gene>
    <name evidence="1" type="ORF">vBBcoS136_00247</name>
</gene>
<keyword evidence="2" id="KW-1185">Reference proteome</keyword>
<proteinExistence type="predicted"/>
<sequence length="356" mass="41853">MSFSDLQEIKHKLLEENRIEDLLSAIGCEYIKDEGGRRITAQLPERYYSDNKRAVQVKLNESLSSSIRNKPDFKGDIFNLVSYIHFDVRGNLQDDLNNAKKFICETFGWMQFLKGEKGFVPKTDYVAPLKEIIKGKKRKKEIKPNPILPESVLDEFYYKGNPLPYKPWIDEGISYRTQVMYGVGFCLESKRVTIPLRNRFGKLVGIKGRIMKDEDDPERKYLYLYRCNNRYEWFNFHYAHPYILMDKKVYIFESEKSSMKAFDFGIYNTLAIGASEMSEEQAEMVKQLGLDIEIVLCYDKGIEIDEIKRNAELFKGRKVYAMYDTDDLLEDKSAPIDQGFETWRELEENYVFPLEI</sequence>
<dbReference type="Gene3D" id="3.40.1360.10">
    <property type="match status" value="1"/>
</dbReference>
<evidence type="ECO:0000313" key="1">
    <source>
        <dbReference type="EMBL" id="AYP68361.1"/>
    </source>
</evidence>
<reference evidence="1 2" key="1">
    <citation type="submission" date="2018-09" db="EMBL/GenBank/DDBJ databases">
        <title>Comparative Genomic Analysis of Eight Novel Haloalkaliphilic Bacteriophages from Lake Elmenteita, Kenya.</title>
        <authorList>
            <person name="Akhwale J.K."/>
        </authorList>
    </citation>
    <scope>NUCLEOTIDE SEQUENCE [LARGE SCALE GENOMIC DNA]</scope>
</reference>
<dbReference type="Proteomes" id="UP000274199">
    <property type="component" value="Segment"/>
</dbReference>
<protein>
    <submittedName>
        <fullName evidence="1">DNA primase</fullName>
    </submittedName>
</protein>